<evidence type="ECO:0000313" key="1">
    <source>
        <dbReference type="EMBL" id="KRY15249.1"/>
    </source>
</evidence>
<accession>A0A0V0ZRV7</accession>
<organism evidence="1 2">
    <name type="scientific">Trichinella patagoniensis</name>
    <dbReference type="NCBI Taxonomy" id="990121"/>
    <lineage>
        <taxon>Eukaryota</taxon>
        <taxon>Metazoa</taxon>
        <taxon>Ecdysozoa</taxon>
        <taxon>Nematoda</taxon>
        <taxon>Enoplea</taxon>
        <taxon>Dorylaimia</taxon>
        <taxon>Trichinellida</taxon>
        <taxon>Trichinellidae</taxon>
        <taxon>Trichinella</taxon>
    </lineage>
</organism>
<dbReference type="EMBL" id="JYDQ01000099">
    <property type="protein sequence ID" value="KRY15249.1"/>
    <property type="molecule type" value="Genomic_DNA"/>
</dbReference>
<evidence type="ECO:0000313" key="2">
    <source>
        <dbReference type="Proteomes" id="UP000054783"/>
    </source>
</evidence>
<reference evidence="1 2" key="1">
    <citation type="submission" date="2015-01" db="EMBL/GenBank/DDBJ databases">
        <title>Evolution of Trichinella species and genotypes.</title>
        <authorList>
            <person name="Korhonen P.K."/>
            <person name="Edoardo P."/>
            <person name="Giuseppe L.R."/>
            <person name="Gasser R.B."/>
        </authorList>
    </citation>
    <scope>NUCLEOTIDE SEQUENCE [LARGE SCALE GENOMIC DNA]</scope>
    <source>
        <strain evidence="1">ISS2496</strain>
    </source>
</reference>
<evidence type="ECO:0008006" key="3">
    <source>
        <dbReference type="Google" id="ProtNLM"/>
    </source>
</evidence>
<dbReference type="STRING" id="990121.A0A0V0ZRV7"/>
<proteinExistence type="predicted"/>
<keyword evidence="2" id="KW-1185">Reference proteome</keyword>
<gene>
    <name evidence="1" type="ORF">T12_1549</name>
</gene>
<protein>
    <recommendedName>
        <fullName evidence="3">Retrotransposon gag domain-containing protein</fullName>
    </recommendedName>
</protein>
<sequence>MKDTFIGDISPFGPKVCPFSVYISRFKQFFMVNGVPESKRAAVFFTVMGDEHFQLLTNLVVPKDPTTMPFDECVSVLADHFQPARLEVVERQKFFNCKQSAEDSIKSFVAELKRLSLNSAFDTHFFGHAQ</sequence>
<dbReference type="Proteomes" id="UP000054783">
    <property type="component" value="Unassembled WGS sequence"/>
</dbReference>
<dbReference type="PANTHER" id="PTHR33198:SF19">
    <property type="entry name" value="CCHC-TYPE DOMAIN-CONTAINING PROTEIN"/>
    <property type="match status" value="1"/>
</dbReference>
<dbReference type="AlphaFoldDB" id="A0A0V0ZRV7"/>
<comment type="caution">
    <text evidence="1">The sequence shown here is derived from an EMBL/GenBank/DDBJ whole genome shotgun (WGS) entry which is preliminary data.</text>
</comment>
<name>A0A0V0ZRV7_9BILA</name>
<dbReference type="PANTHER" id="PTHR33198">
    <property type="entry name" value="ANK_REP_REGION DOMAIN-CONTAINING PROTEIN-RELATED"/>
    <property type="match status" value="1"/>
</dbReference>